<evidence type="ECO:0000256" key="1">
    <source>
        <dbReference type="SAM" id="Phobius"/>
    </source>
</evidence>
<accession>A0A1M7YZQ4</accession>
<proteinExistence type="predicted"/>
<protein>
    <submittedName>
        <fullName evidence="2">Uncharacterized protein</fullName>
    </submittedName>
</protein>
<keyword evidence="1" id="KW-0472">Membrane</keyword>
<reference evidence="3" key="1">
    <citation type="submission" date="2016-12" db="EMBL/GenBank/DDBJ databases">
        <authorList>
            <person name="Rodrigo-Torres L."/>
            <person name="Arahal R.D."/>
            <person name="Lucena T."/>
        </authorList>
    </citation>
    <scope>NUCLEOTIDE SEQUENCE [LARGE SCALE GENOMIC DNA]</scope>
</reference>
<name>A0A1M7YZQ4_9VIBR</name>
<feature type="transmembrane region" description="Helical" evidence="1">
    <location>
        <begin position="71"/>
        <end position="90"/>
    </location>
</feature>
<organism evidence="2 3">
    <name type="scientific">Vibrio quintilis</name>
    <dbReference type="NCBI Taxonomy" id="1117707"/>
    <lineage>
        <taxon>Bacteria</taxon>
        <taxon>Pseudomonadati</taxon>
        <taxon>Pseudomonadota</taxon>
        <taxon>Gammaproteobacteria</taxon>
        <taxon>Vibrionales</taxon>
        <taxon>Vibrionaceae</taxon>
        <taxon>Vibrio</taxon>
    </lineage>
</organism>
<dbReference type="STRING" id="1117707.VQ7734_03844"/>
<keyword evidence="1" id="KW-1133">Transmembrane helix</keyword>
<evidence type="ECO:0000313" key="3">
    <source>
        <dbReference type="Proteomes" id="UP000184600"/>
    </source>
</evidence>
<keyword evidence="3" id="KW-1185">Reference proteome</keyword>
<sequence length="95" mass="11080">MSSTGPERSKKAIHPKHINVYATYRKHLICIPKQPEKTVFRLFGYKVNSPAHYMQIMLLSSAVIRVARIRFAFFLNWPLIFVVDFAIFIITTHNC</sequence>
<dbReference type="AlphaFoldDB" id="A0A1M7YZQ4"/>
<gene>
    <name evidence="2" type="ORF">VQ7734_03844</name>
</gene>
<dbReference type="Proteomes" id="UP000184600">
    <property type="component" value="Unassembled WGS sequence"/>
</dbReference>
<evidence type="ECO:0000313" key="2">
    <source>
        <dbReference type="EMBL" id="SHO58074.1"/>
    </source>
</evidence>
<keyword evidence="1" id="KW-0812">Transmembrane</keyword>
<dbReference type="EMBL" id="FRFG01000054">
    <property type="protein sequence ID" value="SHO58074.1"/>
    <property type="molecule type" value="Genomic_DNA"/>
</dbReference>